<reference evidence="3" key="1">
    <citation type="submission" date="2016-06" db="UniProtKB">
        <authorList>
            <consortium name="WormBaseParasite"/>
        </authorList>
    </citation>
    <scope>IDENTIFICATION</scope>
</reference>
<evidence type="ECO:0000313" key="1">
    <source>
        <dbReference type="EMBL" id="VDP21346.1"/>
    </source>
</evidence>
<proteinExistence type="predicted"/>
<dbReference type="Proteomes" id="UP000267606">
    <property type="component" value="Unassembled WGS sequence"/>
</dbReference>
<dbReference type="EMBL" id="UZAJ01041960">
    <property type="protein sequence ID" value="VDP21346.1"/>
    <property type="molecule type" value="Genomic_DNA"/>
</dbReference>
<organism evidence="3">
    <name type="scientific">Onchocerca flexuosa</name>
    <dbReference type="NCBI Taxonomy" id="387005"/>
    <lineage>
        <taxon>Eukaryota</taxon>
        <taxon>Metazoa</taxon>
        <taxon>Ecdysozoa</taxon>
        <taxon>Nematoda</taxon>
        <taxon>Chromadorea</taxon>
        <taxon>Rhabditida</taxon>
        <taxon>Spirurina</taxon>
        <taxon>Spiruromorpha</taxon>
        <taxon>Filarioidea</taxon>
        <taxon>Onchocercidae</taxon>
        <taxon>Onchocerca</taxon>
    </lineage>
</organism>
<gene>
    <name evidence="1" type="ORF">OFLC_LOCUS15325</name>
</gene>
<name>A0A183I6G3_9BILA</name>
<keyword evidence="2" id="KW-1185">Reference proteome</keyword>
<reference evidence="1 2" key="2">
    <citation type="submission" date="2018-11" db="EMBL/GenBank/DDBJ databases">
        <authorList>
            <consortium name="Pathogen Informatics"/>
        </authorList>
    </citation>
    <scope>NUCLEOTIDE SEQUENCE [LARGE SCALE GENOMIC DNA]</scope>
</reference>
<dbReference type="STRING" id="387005.A0A183I6G3"/>
<sequence>MRKPIRSYKRFFITVDPEFDDTEKRKEFQKQFDYRIQMLLSQWMMSKEELLKHIDDIEWNNEKIRPGHKRKHSSGDR</sequence>
<dbReference type="WBParaSite" id="OFLC_0001533601-mRNA-1">
    <property type="protein sequence ID" value="OFLC_0001533601-mRNA-1"/>
    <property type="gene ID" value="OFLC_0001533601"/>
</dbReference>
<accession>A0A183I6G3</accession>
<evidence type="ECO:0000313" key="3">
    <source>
        <dbReference type="WBParaSite" id="OFLC_0001533601-mRNA-1"/>
    </source>
</evidence>
<protein>
    <submittedName>
        <fullName evidence="3">PRESAN domain-containing protein</fullName>
    </submittedName>
</protein>
<dbReference type="AlphaFoldDB" id="A0A183I6G3"/>
<evidence type="ECO:0000313" key="2">
    <source>
        <dbReference type="Proteomes" id="UP000267606"/>
    </source>
</evidence>